<feature type="transmembrane region" description="Helical" evidence="1">
    <location>
        <begin position="113"/>
        <end position="132"/>
    </location>
</feature>
<proteinExistence type="predicted"/>
<keyword evidence="2" id="KW-0732">Signal</keyword>
<comment type="caution">
    <text evidence="3">The sequence shown here is derived from an EMBL/GenBank/DDBJ whole genome shotgun (WGS) entry which is preliminary data.</text>
</comment>
<keyword evidence="1" id="KW-1133">Transmembrane helix</keyword>
<dbReference type="InterPro" id="IPR043993">
    <property type="entry name" value="T4SS_pilin"/>
</dbReference>
<feature type="signal peptide" evidence="2">
    <location>
        <begin position="1"/>
        <end position="27"/>
    </location>
</feature>
<evidence type="ECO:0000313" key="3">
    <source>
        <dbReference type="EMBL" id="PKM91166.1"/>
    </source>
</evidence>
<keyword evidence="1" id="KW-0472">Membrane</keyword>
<feature type="chain" id="PRO_5014800555" evidence="2">
    <location>
        <begin position="28"/>
        <end position="150"/>
    </location>
</feature>
<gene>
    <name evidence="3" type="ORF">CVU82_03905</name>
</gene>
<name>A0A2N2E908_9BACT</name>
<evidence type="ECO:0000256" key="2">
    <source>
        <dbReference type="SAM" id="SignalP"/>
    </source>
</evidence>
<feature type="transmembrane region" description="Helical" evidence="1">
    <location>
        <begin position="67"/>
        <end position="92"/>
    </location>
</feature>
<evidence type="ECO:0000313" key="4">
    <source>
        <dbReference type="Proteomes" id="UP000233517"/>
    </source>
</evidence>
<reference evidence="3 4" key="1">
    <citation type="journal article" date="2017" name="ISME J.">
        <title>Potential for microbial H2 and metal transformations associated with novel bacteria and archaea in deep terrestrial subsurface sediments.</title>
        <authorList>
            <person name="Hernsdorf A.W."/>
            <person name="Amano Y."/>
            <person name="Miyakawa K."/>
            <person name="Ise K."/>
            <person name="Suzuki Y."/>
            <person name="Anantharaman K."/>
            <person name="Probst A."/>
            <person name="Burstein D."/>
            <person name="Thomas B.C."/>
            <person name="Banfield J.F."/>
        </authorList>
    </citation>
    <scope>NUCLEOTIDE SEQUENCE [LARGE SCALE GENOMIC DNA]</scope>
    <source>
        <strain evidence="3">HGW-Falkowbacteria-1</strain>
    </source>
</reference>
<dbReference type="Pfam" id="PF18895">
    <property type="entry name" value="T4SS_pilin"/>
    <property type="match status" value="1"/>
</dbReference>
<dbReference type="Proteomes" id="UP000233517">
    <property type="component" value="Unassembled WGS sequence"/>
</dbReference>
<dbReference type="AlphaFoldDB" id="A0A2N2E908"/>
<organism evidence="3 4">
    <name type="scientific">Candidatus Falkowbacteria bacterium HGW-Falkowbacteria-1</name>
    <dbReference type="NCBI Taxonomy" id="2013768"/>
    <lineage>
        <taxon>Bacteria</taxon>
        <taxon>Candidatus Falkowiibacteriota</taxon>
    </lineage>
</organism>
<keyword evidence="1" id="KW-0812">Transmembrane</keyword>
<accession>A0A2N2E908</accession>
<sequence length="150" mass="16108">MKIKALFFLNFLIILTILFTSVSFVNAQENPKPNPGYVPAPAASNIKGQADAFRGTSGLQSAEAKNIVASIIKTALSLLGIIFLILMIFSGYQWMMAGGNEEQITTAKGRIKNAVIGIIIVVMAYAITAFIFKNLPGGSNQVQTTDPQNL</sequence>
<evidence type="ECO:0000256" key="1">
    <source>
        <dbReference type="SAM" id="Phobius"/>
    </source>
</evidence>
<protein>
    <submittedName>
        <fullName evidence="3">Uncharacterized protein</fullName>
    </submittedName>
</protein>
<dbReference type="EMBL" id="PHAI01000003">
    <property type="protein sequence ID" value="PKM91166.1"/>
    <property type="molecule type" value="Genomic_DNA"/>
</dbReference>